<dbReference type="STRING" id="1912795.BK816_00210"/>
<evidence type="ECO:0000313" key="4">
    <source>
        <dbReference type="Proteomes" id="UP000176288"/>
    </source>
</evidence>
<dbReference type="OrthoDB" id="436461at2"/>
<keyword evidence="4" id="KW-1185">Reference proteome</keyword>
<dbReference type="InterPro" id="IPR027417">
    <property type="entry name" value="P-loop_NTPase"/>
</dbReference>
<feature type="region of interest" description="Disordered" evidence="1">
    <location>
        <begin position="692"/>
        <end position="713"/>
    </location>
</feature>
<name>A0A1D9MHX5_9ACTO</name>
<organism evidence="3 4">
    <name type="scientific">Boudabousia tangfeifanii</name>
    <dbReference type="NCBI Taxonomy" id="1912795"/>
    <lineage>
        <taxon>Bacteria</taxon>
        <taxon>Bacillati</taxon>
        <taxon>Actinomycetota</taxon>
        <taxon>Actinomycetes</taxon>
        <taxon>Actinomycetales</taxon>
        <taxon>Actinomycetaceae</taxon>
        <taxon>Boudabousia</taxon>
    </lineage>
</organism>
<protein>
    <recommendedName>
        <fullName evidence="2">Putative endonuclease Z1 domain-containing protein</fullName>
    </recommendedName>
</protein>
<dbReference type="AlphaFoldDB" id="A0A1D9MHX5"/>
<evidence type="ECO:0000259" key="2">
    <source>
        <dbReference type="Pfam" id="PF10593"/>
    </source>
</evidence>
<dbReference type="Gene3D" id="3.40.50.300">
    <property type="entry name" value="P-loop containing nucleotide triphosphate hydrolases"/>
    <property type="match status" value="1"/>
</dbReference>
<dbReference type="SUPFAM" id="SSF52540">
    <property type="entry name" value="P-loop containing nucleoside triphosphate hydrolases"/>
    <property type="match status" value="1"/>
</dbReference>
<feature type="domain" description="Putative endonuclease Z1" evidence="2">
    <location>
        <begin position="401"/>
        <end position="636"/>
    </location>
</feature>
<dbReference type="Pfam" id="PF10593">
    <property type="entry name" value="Z1"/>
    <property type="match status" value="1"/>
</dbReference>
<evidence type="ECO:0000256" key="1">
    <source>
        <dbReference type="SAM" id="MobiDB-lite"/>
    </source>
</evidence>
<dbReference type="Proteomes" id="UP000176288">
    <property type="component" value="Chromosome"/>
</dbReference>
<gene>
    <name evidence="3" type="ORF">BK816_00210</name>
</gene>
<dbReference type="KEGG" id="avu:BK816_00210"/>
<dbReference type="InterPro" id="IPR018310">
    <property type="entry name" value="Put_endonuclease_Z1-dom"/>
</dbReference>
<accession>A0A1D9MHX5</accession>
<sequence>MRLIPMKRDEVTRDLESGVYNLLIKLEELNELTEAKIDDAIESLSSVYAPYLDESALIAIKHDVKNAIQTKYQFLSLAPIEIVNRDLIINRQFGENNGPFFSNYSNYLSLIKKLNPDAIRNIDIYTKDLVSKLADPNKKSQSVRGLVVADVQSGKTANYIGLIAKALDIGYKTIVVLSGIHNNLRTQTQIRVDEGIIGYSMIKGKENKKVGVGTLKGYKEPNVINPFSSSYADVHEHNKDATIRTDANHVAIVVTKKNVNSLKSLLSHCKSSRLRGPLLVIDDEADNASINVARGKDKTSSINKHIRKLLNEFKVNSYVGYTATPFANVLIDTQKNDLFLGNDIFPKDFITLLRSPQSYFGAIKVFADENDTFLNCCEDIEEYLPTNHQKNTQLNDEIPESLKDAICHFLVNVGIEKLQDNPKHRSMLINVSRFVDVQAKFSNIVRKYLTDVRRHFISFAQLVQSTDDLALFDNDEETFQRFEKVWNHDFVEDHSKFDFINILKSIFSVSHEDEIKVLTVNSTSDDSLDYSGENARFYIAIGGFTLSRGLTLEGLVTSYFARNSKGYDTLMQMCRWFGYREPYEHRCRIWLTPESKGWYQFITSVVEELYAEIDEMSDLELQPDELALKIKKHPGALQVTSPLKMRTATDVLVSLNVSRKVIETVAFLNNEDSLANNRQAVLEILEKLVEKSEESEQSEPSEAQSNNDYQPSNKKLIRYRRDKSPHGLMFENVPFEIILEFLEKYQNDDELSFKSRYEYVSKAIQKMLEEGEAETWDVFIANGSKGKIVDPSLTKLIGDDHSWLIRTAGKYTNSEHIRVGNKQKLSSRGISKVALTHEEINAIEEKKKLEGKAIADSTYLTHTKKPLLVIQPVNLVPAKGLTSEFVGEGVKTFGWSICFPKTNATEACEYTYNWSIPIDNQPEIDEETERVIADD</sequence>
<dbReference type="EMBL" id="CP017812">
    <property type="protein sequence ID" value="AOZ71905.1"/>
    <property type="molecule type" value="Genomic_DNA"/>
</dbReference>
<reference evidence="3 4" key="1">
    <citation type="submission" date="2016-10" db="EMBL/GenBank/DDBJ databases">
        <title>Actinomyces aegypiusis sp. nov., isolated from the Aegypius monachus in Qinghai Tibet Plateau China.</title>
        <authorList>
            <person name="Wang Y."/>
        </authorList>
    </citation>
    <scope>NUCLEOTIDE SEQUENCE [LARGE SCALE GENOMIC DNA]</scope>
    <source>
        <strain evidence="3 4">VUL4_3</strain>
    </source>
</reference>
<proteinExistence type="predicted"/>
<evidence type="ECO:0000313" key="3">
    <source>
        <dbReference type="EMBL" id="AOZ71905.1"/>
    </source>
</evidence>